<dbReference type="Proteomes" id="UP000054018">
    <property type="component" value="Unassembled WGS sequence"/>
</dbReference>
<evidence type="ECO:0000313" key="1">
    <source>
        <dbReference type="EMBL" id="KIK26526.1"/>
    </source>
</evidence>
<organism evidence="1 2">
    <name type="scientific">Pisolithus microcarpus 441</name>
    <dbReference type="NCBI Taxonomy" id="765257"/>
    <lineage>
        <taxon>Eukaryota</taxon>
        <taxon>Fungi</taxon>
        <taxon>Dikarya</taxon>
        <taxon>Basidiomycota</taxon>
        <taxon>Agaricomycotina</taxon>
        <taxon>Agaricomycetes</taxon>
        <taxon>Agaricomycetidae</taxon>
        <taxon>Boletales</taxon>
        <taxon>Sclerodermatineae</taxon>
        <taxon>Pisolithaceae</taxon>
        <taxon>Pisolithus</taxon>
    </lineage>
</organism>
<evidence type="ECO:0000313" key="2">
    <source>
        <dbReference type="Proteomes" id="UP000054018"/>
    </source>
</evidence>
<gene>
    <name evidence="1" type="ORF">PISMIDRAFT_675898</name>
</gene>
<keyword evidence="2" id="KW-1185">Reference proteome</keyword>
<accession>A0A0C9ZBE3</accession>
<protein>
    <submittedName>
        <fullName evidence="1">Uncharacterized protein</fullName>
    </submittedName>
</protein>
<dbReference type="EMBL" id="KN833701">
    <property type="protein sequence ID" value="KIK26526.1"/>
    <property type="molecule type" value="Genomic_DNA"/>
</dbReference>
<dbReference type="AlphaFoldDB" id="A0A0C9ZBE3"/>
<name>A0A0C9ZBE3_9AGAM</name>
<dbReference type="HOGENOM" id="CLU_141768_0_0_1"/>
<sequence length="136" mass="15760">MKWFRRRRREDPWEVVGCETVKPVFTFDSGDYHDLIYVQEGDTRGRYIFEFTRQAPSGVHCSSAVQFARQQLLRQVTTKGYNVLLEEGWSLTLLRRGKCHRIQVDYTGRPGCISGKLPPLRAPPFTALLEGQHIFS</sequence>
<reference evidence="1 2" key="1">
    <citation type="submission" date="2014-04" db="EMBL/GenBank/DDBJ databases">
        <authorList>
            <consortium name="DOE Joint Genome Institute"/>
            <person name="Kuo A."/>
            <person name="Kohler A."/>
            <person name="Costa M.D."/>
            <person name="Nagy L.G."/>
            <person name="Floudas D."/>
            <person name="Copeland A."/>
            <person name="Barry K.W."/>
            <person name="Cichocki N."/>
            <person name="Veneault-Fourrey C."/>
            <person name="LaButti K."/>
            <person name="Lindquist E.A."/>
            <person name="Lipzen A."/>
            <person name="Lundell T."/>
            <person name="Morin E."/>
            <person name="Murat C."/>
            <person name="Sun H."/>
            <person name="Tunlid A."/>
            <person name="Henrissat B."/>
            <person name="Grigoriev I.V."/>
            <person name="Hibbett D.S."/>
            <person name="Martin F."/>
            <person name="Nordberg H.P."/>
            <person name="Cantor M.N."/>
            <person name="Hua S.X."/>
        </authorList>
    </citation>
    <scope>NUCLEOTIDE SEQUENCE [LARGE SCALE GENOMIC DNA]</scope>
    <source>
        <strain evidence="1 2">441</strain>
    </source>
</reference>
<dbReference type="OrthoDB" id="3349961at2759"/>
<proteinExistence type="predicted"/>
<reference evidence="2" key="2">
    <citation type="submission" date="2015-01" db="EMBL/GenBank/DDBJ databases">
        <title>Evolutionary Origins and Diversification of the Mycorrhizal Mutualists.</title>
        <authorList>
            <consortium name="DOE Joint Genome Institute"/>
            <consortium name="Mycorrhizal Genomics Consortium"/>
            <person name="Kohler A."/>
            <person name="Kuo A."/>
            <person name="Nagy L.G."/>
            <person name="Floudas D."/>
            <person name="Copeland A."/>
            <person name="Barry K.W."/>
            <person name="Cichocki N."/>
            <person name="Veneault-Fourrey C."/>
            <person name="LaButti K."/>
            <person name="Lindquist E.A."/>
            <person name="Lipzen A."/>
            <person name="Lundell T."/>
            <person name="Morin E."/>
            <person name="Murat C."/>
            <person name="Riley R."/>
            <person name="Ohm R."/>
            <person name="Sun H."/>
            <person name="Tunlid A."/>
            <person name="Henrissat B."/>
            <person name="Grigoriev I.V."/>
            <person name="Hibbett D.S."/>
            <person name="Martin F."/>
        </authorList>
    </citation>
    <scope>NUCLEOTIDE SEQUENCE [LARGE SCALE GENOMIC DNA]</scope>
    <source>
        <strain evidence="2">441</strain>
    </source>
</reference>